<reference evidence="2" key="2">
    <citation type="submission" date="2013-12" db="EMBL/GenBank/DDBJ databases">
        <authorList>
            <person name="Yu Y."/>
            <person name="Lee S."/>
            <person name="de Baynast K."/>
            <person name="Wissotski M."/>
            <person name="Liu L."/>
            <person name="Talag J."/>
            <person name="Goicoechea J."/>
            <person name="Angelova A."/>
            <person name="Jetty R."/>
            <person name="Kudrna D."/>
            <person name="Golser W."/>
            <person name="Rivera L."/>
            <person name="Zhang J."/>
            <person name="Wing R."/>
        </authorList>
    </citation>
    <scope>NUCLEOTIDE SEQUENCE</scope>
</reference>
<evidence type="ECO:0000313" key="2">
    <source>
        <dbReference type="Proteomes" id="UP000032180"/>
    </source>
</evidence>
<accession>A0A0D9WLW3</accession>
<reference evidence="1 2" key="1">
    <citation type="submission" date="2012-08" db="EMBL/GenBank/DDBJ databases">
        <title>Oryza genome evolution.</title>
        <authorList>
            <person name="Wing R.A."/>
        </authorList>
    </citation>
    <scope>NUCLEOTIDE SEQUENCE</scope>
</reference>
<dbReference type="STRING" id="77586.A0A0D9WLW3"/>
<proteinExistence type="predicted"/>
<dbReference type="Proteomes" id="UP000032180">
    <property type="component" value="Chromosome 6"/>
</dbReference>
<dbReference type="Gramene" id="LPERR06G02990.1">
    <property type="protein sequence ID" value="LPERR06G02990.1"/>
    <property type="gene ID" value="LPERR06G02990"/>
</dbReference>
<evidence type="ECO:0000313" key="1">
    <source>
        <dbReference type="EnsemblPlants" id="LPERR06G02990.1"/>
    </source>
</evidence>
<dbReference type="EnsemblPlants" id="LPERR06G02990.1">
    <property type="protein sequence ID" value="LPERR06G02990.1"/>
    <property type="gene ID" value="LPERR06G02990"/>
</dbReference>
<sequence>MAAEDYARGSGSDRRAAIRGAKLEAVARCSLSPGRPMLLETVAVGSPVAAGTANAAGIRDSLGV</sequence>
<keyword evidence="2" id="KW-1185">Reference proteome</keyword>
<reference evidence="1" key="3">
    <citation type="submission" date="2015-04" db="UniProtKB">
        <authorList>
            <consortium name="EnsemblPlants"/>
        </authorList>
    </citation>
    <scope>IDENTIFICATION</scope>
</reference>
<dbReference type="HOGENOM" id="CLU_2870860_0_0_1"/>
<name>A0A0D9WLW3_9ORYZ</name>
<dbReference type="AlphaFoldDB" id="A0A0D9WLW3"/>
<organism evidence="1 2">
    <name type="scientific">Leersia perrieri</name>
    <dbReference type="NCBI Taxonomy" id="77586"/>
    <lineage>
        <taxon>Eukaryota</taxon>
        <taxon>Viridiplantae</taxon>
        <taxon>Streptophyta</taxon>
        <taxon>Embryophyta</taxon>
        <taxon>Tracheophyta</taxon>
        <taxon>Spermatophyta</taxon>
        <taxon>Magnoliopsida</taxon>
        <taxon>Liliopsida</taxon>
        <taxon>Poales</taxon>
        <taxon>Poaceae</taxon>
        <taxon>BOP clade</taxon>
        <taxon>Oryzoideae</taxon>
        <taxon>Oryzeae</taxon>
        <taxon>Oryzinae</taxon>
        <taxon>Leersia</taxon>
    </lineage>
</organism>
<protein>
    <submittedName>
        <fullName evidence="1">Uncharacterized protein</fullName>
    </submittedName>
</protein>